<feature type="transmembrane region" description="Helical" evidence="1">
    <location>
        <begin position="6"/>
        <end position="24"/>
    </location>
</feature>
<reference evidence="2 3" key="1">
    <citation type="submission" date="2018-07" db="EMBL/GenBank/DDBJ databases">
        <title>Genomic Encyclopedia of Type Strains, Phase IV (KMG-IV): sequencing the most valuable type-strain genomes for metagenomic binning, comparative biology and taxonomic classification.</title>
        <authorList>
            <person name="Goeker M."/>
        </authorList>
    </citation>
    <scope>NUCLEOTIDE SEQUENCE [LARGE SCALE GENOMIC DNA]</scope>
    <source>
        <strain evidence="2 3">DSM 4134</strain>
    </source>
</reference>
<dbReference type="EMBL" id="QREG01000009">
    <property type="protein sequence ID" value="RED98831.1"/>
    <property type="molecule type" value="Genomic_DNA"/>
</dbReference>
<keyword evidence="1" id="KW-0472">Membrane</keyword>
<accession>A0A3D9L256</accession>
<dbReference type="OrthoDB" id="839573at2"/>
<evidence type="ECO:0000313" key="3">
    <source>
        <dbReference type="Proteomes" id="UP000256779"/>
    </source>
</evidence>
<sequence>MPGVVFDIILCGVVYGVLLLFIFFKNQDNRKNNDEGDDEGGLPVSLPPDIDLPPGVCLPDDPRVVKKDPEEVFA</sequence>
<keyword evidence="1" id="KW-1133">Transmembrane helix</keyword>
<evidence type="ECO:0000256" key="1">
    <source>
        <dbReference type="SAM" id="Phobius"/>
    </source>
</evidence>
<organism evidence="2 3">
    <name type="scientific">Marinoscillum furvescens DSM 4134</name>
    <dbReference type="NCBI Taxonomy" id="1122208"/>
    <lineage>
        <taxon>Bacteria</taxon>
        <taxon>Pseudomonadati</taxon>
        <taxon>Bacteroidota</taxon>
        <taxon>Cytophagia</taxon>
        <taxon>Cytophagales</taxon>
        <taxon>Reichenbachiellaceae</taxon>
        <taxon>Marinoscillum</taxon>
    </lineage>
</organism>
<dbReference type="AlphaFoldDB" id="A0A3D9L256"/>
<name>A0A3D9L256_MARFU</name>
<keyword evidence="3" id="KW-1185">Reference proteome</keyword>
<evidence type="ECO:0000313" key="2">
    <source>
        <dbReference type="EMBL" id="RED98831.1"/>
    </source>
</evidence>
<comment type="caution">
    <text evidence="2">The sequence shown here is derived from an EMBL/GenBank/DDBJ whole genome shotgun (WGS) entry which is preliminary data.</text>
</comment>
<keyword evidence="1" id="KW-0812">Transmembrane</keyword>
<dbReference type="Proteomes" id="UP000256779">
    <property type="component" value="Unassembled WGS sequence"/>
</dbReference>
<proteinExistence type="predicted"/>
<protein>
    <submittedName>
        <fullName evidence="2">Uncharacterized protein</fullName>
    </submittedName>
</protein>
<gene>
    <name evidence="2" type="ORF">C7460_10923</name>
</gene>